<gene>
    <name evidence="1" type="ORF">ABIQ69_11440</name>
</gene>
<accession>A0AAU7W4X3</accession>
<proteinExistence type="predicted"/>
<name>A0AAU7W4X3_9MICO</name>
<dbReference type="AlphaFoldDB" id="A0AAU7W4X3"/>
<dbReference type="RefSeq" id="WP_350347243.1">
    <property type="nucleotide sequence ID" value="NZ_CP158374.1"/>
</dbReference>
<evidence type="ECO:0000313" key="1">
    <source>
        <dbReference type="EMBL" id="XBX81221.1"/>
    </source>
</evidence>
<organism evidence="1">
    <name type="scientific">Agromyces sp. G08B096</name>
    <dbReference type="NCBI Taxonomy" id="3156399"/>
    <lineage>
        <taxon>Bacteria</taxon>
        <taxon>Bacillati</taxon>
        <taxon>Actinomycetota</taxon>
        <taxon>Actinomycetes</taxon>
        <taxon>Micrococcales</taxon>
        <taxon>Microbacteriaceae</taxon>
        <taxon>Agromyces</taxon>
    </lineage>
</organism>
<reference evidence="1" key="1">
    <citation type="submission" date="2024-05" db="EMBL/GenBank/DDBJ databases">
        <authorList>
            <person name="Yu L."/>
        </authorList>
    </citation>
    <scope>NUCLEOTIDE SEQUENCE</scope>
    <source>
        <strain evidence="1">G08B096</strain>
    </source>
</reference>
<protein>
    <submittedName>
        <fullName evidence="1">Uncharacterized protein</fullName>
    </submittedName>
</protein>
<dbReference type="EMBL" id="CP158374">
    <property type="protein sequence ID" value="XBX81221.1"/>
    <property type="molecule type" value="Genomic_DNA"/>
</dbReference>
<sequence length="98" mass="10990">MTETPEEIAQKVVDAAMEESDPFIRELLLALRTARFRIEGASMNVGKDSKVRLLSSGGEVEYSVQATVSLAHFIDMLRRLESLDVKPDPESHDSRSER</sequence>